<evidence type="ECO:0000256" key="1">
    <source>
        <dbReference type="SAM" id="SignalP"/>
    </source>
</evidence>
<protein>
    <recommendedName>
        <fullName evidence="4">DUF1349 domain-containing protein</fullName>
    </recommendedName>
</protein>
<dbReference type="EMBL" id="JAPNNL010000028">
    <property type="protein sequence ID" value="MDA0633794.1"/>
    <property type="molecule type" value="Genomic_DNA"/>
</dbReference>
<reference evidence="2" key="1">
    <citation type="submission" date="2022-11" db="EMBL/GenBank/DDBJ databases">
        <title>Nonomuraea corallina sp. nov., a new species of the genus Nonomuraea isolated from sea side sediment in Thai sea.</title>
        <authorList>
            <person name="Ngamcharungchit C."/>
            <person name="Matsumoto A."/>
            <person name="Suriyachadkun C."/>
            <person name="Panbangred W."/>
            <person name="Inahashi Y."/>
            <person name="Intra B."/>
        </authorList>
    </citation>
    <scope>NUCLEOTIDE SEQUENCE</scope>
    <source>
        <strain evidence="2">MCN248</strain>
    </source>
</reference>
<dbReference type="RefSeq" id="WP_270154595.1">
    <property type="nucleotide sequence ID" value="NZ_JAPNNL010000028.1"/>
</dbReference>
<sequence length="300" mass="32635">MRARLAGMMAVVGVVSGCGTVTAAPPQLEGPGVLTLAKARPPTPGGEVGGASTEFTTAKDLAMWLKLSEKEKDVDRLAKLDVNATAKGAMYLEPRTSAWFDGFRGPFVYQDLAGDIVMHARVKVESRRGGRPARKFSLGGLMARVPGSYDNPNWVSITTGTTDRPGRIESKYTEDGSSKPKEVAAKGGWTEFVLARVGRVCAALYKEEGGEWKVADRWPTEFPEVLQWGVTAYSDWDSYAALKRDHVKGNAKLVRGRPDLRMTVDYVRFLRPELPDYADPLNTASVSDEVLIKALTPADA</sequence>
<feature type="signal peptide" evidence="1">
    <location>
        <begin position="1"/>
        <end position="23"/>
    </location>
</feature>
<feature type="chain" id="PRO_5045053511" description="DUF1349 domain-containing protein" evidence="1">
    <location>
        <begin position="24"/>
        <end position="300"/>
    </location>
</feature>
<keyword evidence="1" id="KW-0732">Signal</keyword>
<comment type="caution">
    <text evidence="2">The sequence shown here is derived from an EMBL/GenBank/DDBJ whole genome shotgun (WGS) entry which is preliminary data.</text>
</comment>
<gene>
    <name evidence="2" type="ORF">OUY22_10220</name>
</gene>
<dbReference type="Gene3D" id="2.60.120.200">
    <property type="match status" value="1"/>
</dbReference>
<accession>A0ABT4S9A7</accession>
<dbReference type="PROSITE" id="PS51257">
    <property type="entry name" value="PROKAR_LIPOPROTEIN"/>
    <property type="match status" value="1"/>
</dbReference>
<keyword evidence="3" id="KW-1185">Reference proteome</keyword>
<proteinExistence type="predicted"/>
<evidence type="ECO:0000313" key="3">
    <source>
        <dbReference type="Proteomes" id="UP001144036"/>
    </source>
</evidence>
<dbReference type="Proteomes" id="UP001144036">
    <property type="component" value="Unassembled WGS sequence"/>
</dbReference>
<evidence type="ECO:0008006" key="4">
    <source>
        <dbReference type="Google" id="ProtNLM"/>
    </source>
</evidence>
<name>A0ABT4S9A7_9ACTN</name>
<organism evidence="2 3">
    <name type="scientific">Nonomuraea corallina</name>
    <dbReference type="NCBI Taxonomy" id="2989783"/>
    <lineage>
        <taxon>Bacteria</taxon>
        <taxon>Bacillati</taxon>
        <taxon>Actinomycetota</taxon>
        <taxon>Actinomycetes</taxon>
        <taxon>Streptosporangiales</taxon>
        <taxon>Streptosporangiaceae</taxon>
        <taxon>Nonomuraea</taxon>
    </lineage>
</organism>
<evidence type="ECO:0000313" key="2">
    <source>
        <dbReference type="EMBL" id="MDA0633794.1"/>
    </source>
</evidence>